<dbReference type="Proteomes" id="UP001732700">
    <property type="component" value="Chromosome 4A"/>
</dbReference>
<keyword evidence="2" id="KW-1185">Reference proteome</keyword>
<evidence type="ECO:0000313" key="2">
    <source>
        <dbReference type="Proteomes" id="UP001732700"/>
    </source>
</evidence>
<dbReference type="EnsemblPlants" id="AVESA.00010b.r2.4AG0573180.1">
    <property type="protein sequence ID" value="AVESA.00010b.r2.4AG0573180.1.CDS"/>
    <property type="gene ID" value="AVESA.00010b.r2.4AG0573180"/>
</dbReference>
<protein>
    <submittedName>
        <fullName evidence="1">Uncharacterized protein</fullName>
    </submittedName>
</protein>
<proteinExistence type="predicted"/>
<name>A0ACD5W5K4_AVESA</name>
<organism evidence="1 2">
    <name type="scientific">Avena sativa</name>
    <name type="common">Oat</name>
    <dbReference type="NCBI Taxonomy" id="4498"/>
    <lineage>
        <taxon>Eukaryota</taxon>
        <taxon>Viridiplantae</taxon>
        <taxon>Streptophyta</taxon>
        <taxon>Embryophyta</taxon>
        <taxon>Tracheophyta</taxon>
        <taxon>Spermatophyta</taxon>
        <taxon>Magnoliopsida</taxon>
        <taxon>Liliopsida</taxon>
        <taxon>Poales</taxon>
        <taxon>Poaceae</taxon>
        <taxon>BOP clade</taxon>
        <taxon>Pooideae</taxon>
        <taxon>Poodae</taxon>
        <taxon>Poeae</taxon>
        <taxon>Poeae Chloroplast Group 1 (Aveneae type)</taxon>
        <taxon>Aveninae</taxon>
        <taxon>Avena</taxon>
    </lineage>
</organism>
<reference evidence="1" key="2">
    <citation type="submission" date="2025-09" db="UniProtKB">
        <authorList>
            <consortium name="EnsemblPlants"/>
        </authorList>
    </citation>
    <scope>IDENTIFICATION</scope>
</reference>
<reference evidence="1" key="1">
    <citation type="submission" date="2021-05" db="EMBL/GenBank/DDBJ databases">
        <authorList>
            <person name="Scholz U."/>
            <person name="Mascher M."/>
            <person name="Fiebig A."/>
        </authorList>
    </citation>
    <scope>NUCLEOTIDE SEQUENCE [LARGE SCALE GENOMIC DNA]</scope>
</reference>
<sequence length="511" mass="56023">MDHAHAGTTNDVPATATTSTSMDALLMLEPKFEMEPLLQQQHLPSPPVPLPGSHYRYAALDDHLIPPLSLAVPPRPLEALLQGPQLPPFLSKTYDLVSEPQLDRVISWGSAGNSFVVWEPSTFARDVLPHNFKHNNFSSFVRQLNTYGFRKVHADRWEFAHEGFLRGSKHLLKTIVRRRSSPTQQSSLQPGSSIFRKTQPGSSSESSTLDPELHSLRREKNALLREVARLKKEHSQTIEHMNTLNQRLETAEDRQKQVVSFLAKLLQNPDFLRQLKTHRERREEIDSARVKRKFLKHAAHGSIESGDSSSPPRTGESTGCLELPAHPIAHDAIADIHNFLLEDTTDLSDGMLPGNFGLEAPEDIGALGELDLGTGAEMHPASGSGTGHCQDSSIGAEFKGKNVMCPGLDGTSSEAGCLVSLPDMGMISGAMDGKLVDADDGQIWGVDAYLQSSCSGSRQQAYGSLASDPYLVDGFWELGFEGLLDDGDLQLDKCVIGDPALQQHRGRNMKP</sequence>
<accession>A0ACD5W5K4</accession>
<evidence type="ECO:0000313" key="1">
    <source>
        <dbReference type="EnsemblPlants" id="AVESA.00010b.r2.4AG0573180.1.CDS"/>
    </source>
</evidence>